<accession>A0A7S1MR16</accession>
<gene>
    <name evidence="1" type="ORF">NDES1114_LOCUS26433</name>
</gene>
<organism evidence="1">
    <name type="scientific">Neobodo designis</name>
    <name type="common">Flagellated protozoan</name>
    <name type="synonym">Bodo designis</name>
    <dbReference type="NCBI Taxonomy" id="312471"/>
    <lineage>
        <taxon>Eukaryota</taxon>
        <taxon>Discoba</taxon>
        <taxon>Euglenozoa</taxon>
        <taxon>Kinetoplastea</taxon>
        <taxon>Metakinetoplastina</taxon>
        <taxon>Neobodonida</taxon>
        <taxon>Neobodo</taxon>
    </lineage>
</organism>
<evidence type="ECO:0000313" key="1">
    <source>
        <dbReference type="EMBL" id="CAD9138623.1"/>
    </source>
</evidence>
<protein>
    <submittedName>
        <fullName evidence="1">Uncharacterized protein</fullName>
    </submittedName>
</protein>
<name>A0A7S1MR16_NEODS</name>
<proteinExistence type="predicted"/>
<dbReference type="AlphaFoldDB" id="A0A7S1MR16"/>
<dbReference type="EMBL" id="HBGF01039497">
    <property type="protein sequence ID" value="CAD9138623.1"/>
    <property type="molecule type" value="Transcribed_RNA"/>
</dbReference>
<sequence>MKKNVASTASEVPYAQLVAQWASSAHSVNANDRADILEREIEAAGSGRASLARKLALQRDTLRALSQSEDRCFESLARQISFNNGVIAEHLLEPDASLHVAVRNCFAKFDGARNVHDELARHGDVLGEPVEETSMWPRSDNTYVFFRQHAVGVEFANTKVVDTITFHRERFTVATIERCILPSHSTCSSQHVAVTGIDYLSSAS</sequence>
<reference evidence="1" key="1">
    <citation type="submission" date="2021-01" db="EMBL/GenBank/DDBJ databases">
        <authorList>
            <person name="Corre E."/>
            <person name="Pelletier E."/>
            <person name="Niang G."/>
            <person name="Scheremetjew M."/>
            <person name="Finn R."/>
            <person name="Kale V."/>
            <person name="Holt S."/>
            <person name="Cochrane G."/>
            <person name="Meng A."/>
            <person name="Brown T."/>
            <person name="Cohen L."/>
        </authorList>
    </citation>
    <scope>NUCLEOTIDE SEQUENCE</scope>
    <source>
        <strain evidence="1">CCAP 1951/1</strain>
    </source>
</reference>